<dbReference type="InterPro" id="IPR050738">
    <property type="entry name" value="Sulfatase"/>
</dbReference>
<dbReference type="Gene3D" id="3.30.1120.10">
    <property type="match status" value="1"/>
</dbReference>
<evidence type="ECO:0000313" key="7">
    <source>
        <dbReference type="Proteomes" id="UP000237310"/>
    </source>
</evidence>
<dbReference type="AlphaFoldDB" id="A0A2S5A7J3"/>
<evidence type="ECO:0000313" key="6">
    <source>
        <dbReference type="EMBL" id="POY38259.1"/>
    </source>
</evidence>
<dbReference type="RefSeq" id="WP_103806692.1">
    <property type="nucleotide sequence ID" value="NZ_PQVG01000007.1"/>
</dbReference>
<keyword evidence="7" id="KW-1185">Reference proteome</keyword>
<comment type="similarity">
    <text evidence="1">Belongs to the sulfatase family.</text>
</comment>
<dbReference type="PROSITE" id="PS51257">
    <property type="entry name" value="PROKAR_LIPOPROTEIN"/>
    <property type="match status" value="1"/>
</dbReference>
<feature type="domain" description="Sulfatase N-terminal" evidence="5">
    <location>
        <begin position="33"/>
        <end position="439"/>
    </location>
</feature>
<evidence type="ECO:0000256" key="3">
    <source>
        <dbReference type="ARBA" id="ARBA00022801"/>
    </source>
</evidence>
<keyword evidence="2" id="KW-0479">Metal-binding</keyword>
<dbReference type="GO" id="GO:0046872">
    <property type="term" value="F:metal ion binding"/>
    <property type="evidence" value="ECO:0007669"/>
    <property type="project" value="UniProtKB-KW"/>
</dbReference>
<reference evidence="6 7" key="1">
    <citation type="submission" date="2018-01" db="EMBL/GenBank/DDBJ databases">
        <authorList>
            <person name="Gaut B.S."/>
            <person name="Morton B.R."/>
            <person name="Clegg M.T."/>
            <person name="Duvall M.R."/>
        </authorList>
    </citation>
    <scope>NUCLEOTIDE SEQUENCE [LARGE SCALE GENOMIC DNA]</scope>
    <source>
        <strain evidence="6 7">HR-AY</strain>
    </source>
</reference>
<dbReference type="EMBL" id="PQVG01000007">
    <property type="protein sequence ID" value="POY38259.1"/>
    <property type="molecule type" value="Genomic_DNA"/>
</dbReference>
<keyword evidence="3" id="KW-0378">Hydrolase</keyword>
<evidence type="ECO:0000259" key="5">
    <source>
        <dbReference type="Pfam" id="PF00884"/>
    </source>
</evidence>
<dbReference type="PROSITE" id="PS00149">
    <property type="entry name" value="SULFATASE_2"/>
    <property type="match status" value="1"/>
</dbReference>
<evidence type="ECO:0000256" key="2">
    <source>
        <dbReference type="ARBA" id="ARBA00022723"/>
    </source>
</evidence>
<dbReference type="Proteomes" id="UP000237310">
    <property type="component" value="Unassembled WGS sequence"/>
</dbReference>
<dbReference type="Gene3D" id="3.40.720.10">
    <property type="entry name" value="Alkaline Phosphatase, subunit A"/>
    <property type="match status" value="1"/>
</dbReference>
<dbReference type="InterPro" id="IPR000917">
    <property type="entry name" value="Sulfatase_N"/>
</dbReference>
<name>A0A2S5A7J3_9FLAO</name>
<dbReference type="PANTHER" id="PTHR42693">
    <property type="entry name" value="ARYLSULFATASE FAMILY MEMBER"/>
    <property type="match status" value="1"/>
</dbReference>
<dbReference type="InterPro" id="IPR024607">
    <property type="entry name" value="Sulfatase_CS"/>
</dbReference>
<protein>
    <submittedName>
        <fullName evidence="6">Arylsulfatase</fullName>
    </submittedName>
</protein>
<proteinExistence type="inferred from homology"/>
<evidence type="ECO:0000256" key="1">
    <source>
        <dbReference type="ARBA" id="ARBA00008779"/>
    </source>
</evidence>
<dbReference type="PROSITE" id="PS00523">
    <property type="entry name" value="SULFATASE_1"/>
    <property type="match status" value="1"/>
</dbReference>
<keyword evidence="4" id="KW-0106">Calcium</keyword>
<gene>
    <name evidence="6" type="ORF">C3L50_13430</name>
</gene>
<dbReference type="PANTHER" id="PTHR42693:SF33">
    <property type="entry name" value="ARYLSULFATASE"/>
    <property type="match status" value="1"/>
</dbReference>
<dbReference type="SUPFAM" id="SSF53649">
    <property type="entry name" value="Alkaline phosphatase-like"/>
    <property type="match status" value="1"/>
</dbReference>
<dbReference type="GO" id="GO:0004065">
    <property type="term" value="F:arylsulfatase activity"/>
    <property type="evidence" value="ECO:0007669"/>
    <property type="project" value="TreeGrafter"/>
</dbReference>
<organism evidence="6 7">
    <name type="scientific">Flavobacterium alvei</name>
    <dbReference type="NCBI Taxonomy" id="2080416"/>
    <lineage>
        <taxon>Bacteria</taxon>
        <taxon>Pseudomonadati</taxon>
        <taxon>Bacteroidota</taxon>
        <taxon>Flavobacteriia</taxon>
        <taxon>Flavobacteriales</taxon>
        <taxon>Flavobacteriaceae</taxon>
        <taxon>Flavobacterium</taxon>
    </lineage>
</organism>
<dbReference type="OrthoDB" id="9803751at2"/>
<dbReference type="Pfam" id="PF00884">
    <property type="entry name" value="Sulfatase"/>
    <property type="match status" value="1"/>
</dbReference>
<evidence type="ECO:0000256" key="4">
    <source>
        <dbReference type="ARBA" id="ARBA00022837"/>
    </source>
</evidence>
<comment type="caution">
    <text evidence="6">The sequence shown here is derived from an EMBL/GenBank/DDBJ whole genome shotgun (WGS) entry which is preliminary data.</text>
</comment>
<accession>A0A2S5A7J3</accession>
<dbReference type="CDD" id="cd16025">
    <property type="entry name" value="PAS_like"/>
    <property type="match status" value="1"/>
</dbReference>
<sequence>MKFNKIAVAVFAIFTLVSCKKNQENNDSISEKPNVLLIVADDLGFSDIGCYGGNISTPVIDGLSKESQLFSNFYVQPTCSPTRSSLLTGCDNHFAGLGIMHEMDYPELHKLNLPEYAGSLRNDLITLPEILNKNGYHTYMVGKWHLGEGVGQNPYERGFEETFILGTGGGSHANDQRSLAPPQSMTYTRNGKEVKLPEDFYSTRNYTDSIIKFIDRNKNDKKPFFAFQSFTAVHDPLQAPQDYLDKYKGKFDSGWDVLNLMRFNNLKKLGIVPKDLKDIFSNPSIPKWDKLPKEKREEFARDMEVYAAMLDYMDMSIGRIFDYLKKEGKYDNTMIIFMSDNGANGAMATSYPGNADGKYLSTFDNSMKNKGLKGSFVEMGPAWAKASSSPFRFFKGFTSEGGIKAPLIVKMPSKTESQAKWNNTLIHVTDIFPTILELTKTKLPTEFNGKKVINKFIGKSIVPVLNGNPSVLHENGIGWELFEMKAYRKGNYKILRLPVPFGTGEWELYDIDKDPIESKDISKLYPEIKADLIKRWQDYAKSNNVHDHKGFYDNFYKTNLGPGNGKERD</sequence>
<dbReference type="InterPro" id="IPR017850">
    <property type="entry name" value="Alkaline_phosphatase_core_sf"/>
</dbReference>